<name>A0A183QIY5_9TREM</name>
<dbReference type="GO" id="GO:0031072">
    <property type="term" value="F:heat shock protein binding"/>
    <property type="evidence" value="ECO:0007669"/>
    <property type="project" value="TreeGrafter"/>
</dbReference>
<feature type="domain" description="J" evidence="4">
    <location>
        <begin position="17"/>
        <end position="84"/>
    </location>
</feature>
<dbReference type="GO" id="GO:0005634">
    <property type="term" value="C:nucleus"/>
    <property type="evidence" value="ECO:0007669"/>
    <property type="project" value="TreeGrafter"/>
</dbReference>
<reference evidence="5" key="1">
    <citation type="submission" date="2022-06" db="EMBL/GenBank/DDBJ databases">
        <authorList>
            <person name="Berger JAMES D."/>
            <person name="Berger JAMES D."/>
        </authorList>
    </citation>
    <scope>NUCLEOTIDE SEQUENCE [LARGE SCALE GENOMIC DNA]</scope>
</reference>
<proteinExistence type="predicted"/>
<evidence type="ECO:0000259" key="4">
    <source>
        <dbReference type="PROSITE" id="PS50076"/>
    </source>
</evidence>
<dbReference type="AlphaFoldDB" id="A0A183QIY5"/>
<reference evidence="6 7" key="2">
    <citation type="submission" date="2023-11" db="UniProtKB">
        <authorList>
            <consortium name="WormBaseParasite"/>
        </authorList>
    </citation>
    <scope>IDENTIFICATION</scope>
</reference>
<sequence>MASSLLKDCVKYFHTKNLYEVLGVTKKCEKTELRKAFYKLSLLHHPDRHDNDSKSEATKRFQVLSRVYSYMEDDEKRKVYDETGVIDEDDEITGKSFDDWVKYWQLLFPKVTTKLIDDYCKKYKGSEQETEDLIRIYNRSKGDMDVIMESLLLTSYRDETRVRGLIDKLISSGKIDAYTKYTHEKPEKAARRAKRALEEEKLFAKEQNKKNKKQKVDVNEGDLDTLAKAIQARHENALKSSENFLDKIAQKYSSKQQSPSRKKPTKTSKPLKKKK</sequence>
<dbReference type="InterPro" id="IPR001623">
    <property type="entry name" value="DnaJ_domain"/>
</dbReference>
<feature type="compositionally biased region" description="Low complexity" evidence="3">
    <location>
        <begin position="250"/>
        <end position="259"/>
    </location>
</feature>
<keyword evidence="1" id="KW-0597">Phosphoprotein</keyword>
<dbReference type="Pfam" id="PF23302">
    <property type="entry name" value="HTH_DNAJC9"/>
    <property type="match status" value="1"/>
</dbReference>
<evidence type="ECO:0000256" key="1">
    <source>
        <dbReference type="ARBA" id="ARBA00022553"/>
    </source>
</evidence>
<dbReference type="SMART" id="SM00271">
    <property type="entry name" value="DnaJ"/>
    <property type="match status" value="1"/>
</dbReference>
<dbReference type="Pfam" id="PF00226">
    <property type="entry name" value="DnaJ"/>
    <property type="match status" value="1"/>
</dbReference>
<dbReference type="PROSITE" id="PS50076">
    <property type="entry name" value="DNAJ_2"/>
    <property type="match status" value="1"/>
</dbReference>
<dbReference type="WBParaSite" id="SRDH1_67710.2">
    <property type="protein sequence ID" value="SRDH1_67710.2"/>
    <property type="gene ID" value="SRDH1_67710"/>
</dbReference>
<keyword evidence="2" id="KW-0175">Coiled coil</keyword>
<dbReference type="WBParaSite" id="SRDH1_67710.1">
    <property type="protein sequence ID" value="SRDH1_67710.1"/>
    <property type="gene ID" value="SRDH1_67710"/>
</dbReference>
<dbReference type="InterPro" id="IPR052594">
    <property type="entry name" value="J_domain-containing_protein"/>
</dbReference>
<evidence type="ECO:0000256" key="3">
    <source>
        <dbReference type="SAM" id="MobiDB-lite"/>
    </source>
</evidence>
<dbReference type="PANTHER" id="PTHR44144">
    <property type="entry name" value="DNAJ HOMOLOG SUBFAMILY C MEMBER 9"/>
    <property type="match status" value="1"/>
</dbReference>
<dbReference type="GO" id="GO:0005737">
    <property type="term" value="C:cytoplasm"/>
    <property type="evidence" value="ECO:0007669"/>
    <property type="project" value="TreeGrafter"/>
</dbReference>
<feature type="coiled-coil region" evidence="2">
    <location>
        <begin position="187"/>
        <end position="214"/>
    </location>
</feature>
<dbReference type="FunFam" id="1.10.287.110:FF:000035">
    <property type="entry name" value="DnaJ homolog subfamily C member 9"/>
    <property type="match status" value="1"/>
</dbReference>
<evidence type="ECO:0000313" key="8">
    <source>
        <dbReference type="WBParaSite" id="SRDH1_67710.3"/>
    </source>
</evidence>
<feature type="region of interest" description="Disordered" evidence="3">
    <location>
        <begin position="248"/>
        <end position="275"/>
    </location>
</feature>
<evidence type="ECO:0000256" key="2">
    <source>
        <dbReference type="SAM" id="Coils"/>
    </source>
</evidence>
<dbReference type="Gene3D" id="1.10.287.110">
    <property type="entry name" value="DnaJ domain"/>
    <property type="match status" value="1"/>
</dbReference>
<feature type="compositionally biased region" description="Basic residues" evidence="3">
    <location>
        <begin position="260"/>
        <end position="275"/>
    </location>
</feature>
<evidence type="ECO:0000313" key="5">
    <source>
        <dbReference type="Proteomes" id="UP000050792"/>
    </source>
</evidence>
<organism evidence="5 8">
    <name type="scientific">Schistosoma rodhaini</name>
    <dbReference type="NCBI Taxonomy" id="6188"/>
    <lineage>
        <taxon>Eukaryota</taxon>
        <taxon>Metazoa</taxon>
        <taxon>Spiralia</taxon>
        <taxon>Lophotrochozoa</taxon>
        <taxon>Platyhelminthes</taxon>
        <taxon>Trematoda</taxon>
        <taxon>Digenea</taxon>
        <taxon>Strigeidida</taxon>
        <taxon>Schistosomatoidea</taxon>
        <taxon>Schistosomatidae</taxon>
        <taxon>Schistosoma</taxon>
    </lineage>
</organism>
<dbReference type="InterPro" id="IPR056453">
    <property type="entry name" value="HTH_DNAJC9"/>
</dbReference>
<keyword evidence="5" id="KW-1185">Reference proteome</keyword>
<dbReference type="CDD" id="cd06257">
    <property type="entry name" value="DnaJ"/>
    <property type="match status" value="1"/>
</dbReference>
<dbReference type="PRINTS" id="PR00625">
    <property type="entry name" value="JDOMAIN"/>
</dbReference>
<evidence type="ECO:0000313" key="6">
    <source>
        <dbReference type="WBParaSite" id="SRDH1_67710.1"/>
    </source>
</evidence>
<dbReference type="PANTHER" id="PTHR44144:SF1">
    <property type="entry name" value="DNAJ HOMOLOG SUBFAMILY C MEMBER 9"/>
    <property type="match status" value="1"/>
</dbReference>
<dbReference type="SUPFAM" id="SSF46565">
    <property type="entry name" value="Chaperone J-domain"/>
    <property type="match status" value="1"/>
</dbReference>
<evidence type="ECO:0000313" key="7">
    <source>
        <dbReference type="WBParaSite" id="SRDH1_67710.2"/>
    </source>
</evidence>
<accession>A0A183QIY5</accession>
<dbReference type="WBParaSite" id="SRDH1_67710.3">
    <property type="protein sequence ID" value="SRDH1_67710.3"/>
    <property type="gene ID" value="SRDH1_67710"/>
</dbReference>
<dbReference type="Proteomes" id="UP000050792">
    <property type="component" value="Unassembled WGS sequence"/>
</dbReference>
<protein>
    <submittedName>
        <fullName evidence="6 7">J domain-containing protein</fullName>
    </submittedName>
</protein>
<dbReference type="InterPro" id="IPR036869">
    <property type="entry name" value="J_dom_sf"/>
</dbReference>